<feature type="domain" description="Homeobox" evidence="9">
    <location>
        <begin position="375"/>
        <end position="438"/>
    </location>
</feature>
<dbReference type="InterPro" id="IPR009057">
    <property type="entry name" value="Homeodomain-like_sf"/>
</dbReference>
<name>A0A8T0TDM9_PANVG</name>
<dbReference type="SMART" id="SM00389">
    <property type="entry name" value="HOX"/>
    <property type="match status" value="1"/>
</dbReference>
<proteinExistence type="inferred from homology"/>
<keyword evidence="5 8" id="KW-0371">Homeobox</keyword>
<dbReference type="PANTHER" id="PTHR11850">
    <property type="entry name" value="HOMEOBOX PROTEIN TRANSCRIPTION FACTORS"/>
    <property type="match status" value="1"/>
</dbReference>
<gene>
    <name evidence="10" type="ORF">PVAP13_4NG211600</name>
</gene>
<comment type="caution">
    <text evidence="10">The sequence shown here is derived from an EMBL/GenBank/DDBJ whole genome shotgun (WGS) entry which is preliminary data.</text>
</comment>
<dbReference type="SMART" id="SM00574">
    <property type="entry name" value="POX"/>
    <property type="match status" value="1"/>
</dbReference>
<dbReference type="AlphaFoldDB" id="A0A8T0TDM9"/>
<keyword evidence="4 8" id="KW-0238">DNA-binding</keyword>
<evidence type="ECO:0000313" key="11">
    <source>
        <dbReference type="Proteomes" id="UP000823388"/>
    </source>
</evidence>
<protein>
    <recommendedName>
        <fullName evidence="9">Homeobox domain-containing protein</fullName>
    </recommendedName>
</protein>
<evidence type="ECO:0000256" key="5">
    <source>
        <dbReference type="ARBA" id="ARBA00023155"/>
    </source>
</evidence>
<keyword evidence="7 8" id="KW-0539">Nucleus</keyword>
<comment type="similarity">
    <text evidence="2">Belongs to the TALE/BELL homeobox family.</text>
</comment>
<dbReference type="EMBL" id="CM029044">
    <property type="protein sequence ID" value="KAG2606645.1"/>
    <property type="molecule type" value="Genomic_DNA"/>
</dbReference>
<evidence type="ECO:0000256" key="3">
    <source>
        <dbReference type="ARBA" id="ARBA00023015"/>
    </source>
</evidence>
<evidence type="ECO:0000256" key="8">
    <source>
        <dbReference type="PROSITE-ProRule" id="PRU00108"/>
    </source>
</evidence>
<dbReference type="Pfam" id="PF07526">
    <property type="entry name" value="POX"/>
    <property type="match status" value="1"/>
</dbReference>
<evidence type="ECO:0000256" key="2">
    <source>
        <dbReference type="ARBA" id="ARBA00006454"/>
    </source>
</evidence>
<dbReference type="InterPro" id="IPR050224">
    <property type="entry name" value="TALE_homeobox"/>
</dbReference>
<dbReference type="PROSITE" id="PS50071">
    <property type="entry name" value="HOMEOBOX_2"/>
    <property type="match status" value="1"/>
</dbReference>
<dbReference type="CDD" id="cd00086">
    <property type="entry name" value="homeodomain"/>
    <property type="match status" value="1"/>
</dbReference>
<dbReference type="InterPro" id="IPR001356">
    <property type="entry name" value="HD"/>
</dbReference>
<dbReference type="SUPFAM" id="SSF46689">
    <property type="entry name" value="Homeodomain-like"/>
    <property type="match status" value="1"/>
</dbReference>
<evidence type="ECO:0000256" key="6">
    <source>
        <dbReference type="ARBA" id="ARBA00023163"/>
    </source>
</evidence>
<keyword evidence="3" id="KW-0805">Transcription regulation</keyword>
<evidence type="ECO:0000256" key="4">
    <source>
        <dbReference type="ARBA" id="ARBA00023125"/>
    </source>
</evidence>
<reference evidence="10" key="1">
    <citation type="submission" date="2020-05" db="EMBL/GenBank/DDBJ databases">
        <title>WGS assembly of Panicum virgatum.</title>
        <authorList>
            <person name="Lovell J.T."/>
            <person name="Jenkins J."/>
            <person name="Shu S."/>
            <person name="Juenger T.E."/>
            <person name="Schmutz J."/>
        </authorList>
    </citation>
    <scope>NUCLEOTIDE SEQUENCE</scope>
    <source>
        <strain evidence="10">AP13</strain>
    </source>
</reference>
<accession>A0A8T0TDM9</accession>
<evidence type="ECO:0000259" key="9">
    <source>
        <dbReference type="PROSITE" id="PS50071"/>
    </source>
</evidence>
<evidence type="ECO:0000256" key="7">
    <source>
        <dbReference type="ARBA" id="ARBA00023242"/>
    </source>
</evidence>
<feature type="DNA-binding region" description="Homeobox" evidence="8">
    <location>
        <begin position="377"/>
        <end position="439"/>
    </location>
</feature>
<keyword evidence="11" id="KW-1185">Reference proteome</keyword>
<dbReference type="OrthoDB" id="10056939at2759"/>
<keyword evidence="6" id="KW-0804">Transcription</keyword>
<dbReference type="Proteomes" id="UP000823388">
    <property type="component" value="Chromosome 4N"/>
</dbReference>
<dbReference type="Pfam" id="PF05920">
    <property type="entry name" value="Homeobox_KN"/>
    <property type="match status" value="1"/>
</dbReference>
<comment type="subcellular location">
    <subcellularLocation>
        <location evidence="1 8">Nucleus</location>
    </subcellularLocation>
</comment>
<dbReference type="Gene3D" id="1.10.10.60">
    <property type="entry name" value="Homeodomain-like"/>
    <property type="match status" value="1"/>
</dbReference>
<evidence type="ECO:0000256" key="1">
    <source>
        <dbReference type="ARBA" id="ARBA00004123"/>
    </source>
</evidence>
<dbReference type="GO" id="GO:0003677">
    <property type="term" value="F:DNA binding"/>
    <property type="evidence" value="ECO:0007669"/>
    <property type="project" value="UniProtKB-UniRule"/>
</dbReference>
<organism evidence="10 11">
    <name type="scientific">Panicum virgatum</name>
    <name type="common">Blackwell switchgrass</name>
    <dbReference type="NCBI Taxonomy" id="38727"/>
    <lineage>
        <taxon>Eukaryota</taxon>
        <taxon>Viridiplantae</taxon>
        <taxon>Streptophyta</taxon>
        <taxon>Embryophyta</taxon>
        <taxon>Tracheophyta</taxon>
        <taxon>Spermatophyta</taxon>
        <taxon>Magnoliopsida</taxon>
        <taxon>Liliopsida</taxon>
        <taxon>Poales</taxon>
        <taxon>Poaceae</taxon>
        <taxon>PACMAD clade</taxon>
        <taxon>Panicoideae</taxon>
        <taxon>Panicodae</taxon>
        <taxon>Paniceae</taxon>
        <taxon>Panicinae</taxon>
        <taxon>Panicum</taxon>
        <taxon>Panicum sect. Hiantes</taxon>
    </lineage>
</organism>
<dbReference type="InterPro" id="IPR006563">
    <property type="entry name" value="POX_dom"/>
</dbReference>
<dbReference type="EMBL" id="CM029044">
    <property type="protein sequence ID" value="KAG2606646.1"/>
    <property type="molecule type" value="Genomic_DNA"/>
</dbReference>
<evidence type="ECO:0000313" key="10">
    <source>
        <dbReference type="EMBL" id="KAG2606646.1"/>
    </source>
</evidence>
<dbReference type="GO" id="GO:0006355">
    <property type="term" value="P:regulation of DNA-templated transcription"/>
    <property type="evidence" value="ECO:0007669"/>
    <property type="project" value="InterPro"/>
</dbReference>
<dbReference type="InterPro" id="IPR008422">
    <property type="entry name" value="KN_HD"/>
</dbReference>
<sequence>MTGNASYQQLGLGVDAMMSGCFVSGGADTQVFHDGSFFGFGEPADVAASFLVDGGSMLTGQLQLVRAAATQSVSLEEMRGGGGYGPSPSDVTVAHAPKVAAKLAGEMETSWIHEPYYGTTWFSGDGLRDPFAAAASELSLRLRAESLPAAGAVNINLQDQSSEVSCSGLTHASSSSAAGSVFQTPCGGGDMARLGPLHFSQVLPRWPGYAHVTQQTLDEFVACLLQDVAVFAGSAGGGEASCPLPTSSSSKTTSSNASAFLGSESEEHAHQKLKNDFQKLLQLLDQRCNQCVDKIQSAACKYGGMVGGGALLAPFAHRAVSAAHRRLRARITGEIAAASRRGAPPSLTLADRERSWESAFIQKHWALRQLRRGDQQSWRPQRGLPEKSVAVLKAWMFENFLRPYPKDNEKEMLAERSGLSRSQVSNWFINARVRLWKPMIEEMYEDLKKASGGGEGVAA</sequence>
<dbReference type="GO" id="GO:0005634">
    <property type="term" value="C:nucleus"/>
    <property type="evidence" value="ECO:0007669"/>
    <property type="project" value="UniProtKB-SubCell"/>
</dbReference>